<feature type="signal peptide" evidence="1">
    <location>
        <begin position="1"/>
        <end position="16"/>
    </location>
</feature>
<comment type="caution">
    <text evidence="2">The sequence shown here is derived from an EMBL/GenBank/DDBJ whole genome shotgun (WGS) entry which is preliminary data.</text>
</comment>
<name>A0AAN8MSK8_9PEZI</name>
<sequence>MPVLLSLLLLLPVSLSTVLNTTVHTPTNNLYLQRSPSGSLVLIPFESSPPPATFVSNASIITQDTSSNYLIYFPSELSATNLSRVLLEPLSSMPLNARGLQLTYMQGSSGLNGVYIGTDSLNNGMYLVACIPLIYNNNITLLVARNSPFPPEVEFTNDLNQAYLPFTTLGFEQDGCQAVTLVAGEDGIEGLAWGSVAPGFGGIDEEDLRFVGGVYG</sequence>
<feature type="chain" id="PRO_5042946096" evidence="1">
    <location>
        <begin position="17"/>
        <end position="216"/>
    </location>
</feature>
<reference evidence="2 3" key="1">
    <citation type="submission" date="2019-10" db="EMBL/GenBank/DDBJ databases">
        <authorList>
            <person name="Palmer J.M."/>
        </authorList>
    </citation>
    <scope>NUCLEOTIDE SEQUENCE [LARGE SCALE GENOMIC DNA]</scope>
    <source>
        <strain evidence="2 3">TWF718</strain>
    </source>
</reference>
<organism evidence="2 3">
    <name type="scientific">Orbilia javanica</name>
    <dbReference type="NCBI Taxonomy" id="47235"/>
    <lineage>
        <taxon>Eukaryota</taxon>
        <taxon>Fungi</taxon>
        <taxon>Dikarya</taxon>
        <taxon>Ascomycota</taxon>
        <taxon>Pezizomycotina</taxon>
        <taxon>Orbiliomycetes</taxon>
        <taxon>Orbiliales</taxon>
        <taxon>Orbiliaceae</taxon>
        <taxon>Orbilia</taxon>
    </lineage>
</organism>
<keyword evidence="1" id="KW-0732">Signal</keyword>
<dbReference type="AlphaFoldDB" id="A0AAN8MSK8"/>
<dbReference type="EMBL" id="JAVHNR010000012">
    <property type="protein sequence ID" value="KAK6329913.1"/>
    <property type="molecule type" value="Genomic_DNA"/>
</dbReference>
<dbReference type="Proteomes" id="UP001313282">
    <property type="component" value="Unassembled WGS sequence"/>
</dbReference>
<accession>A0AAN8MSK8</accession>
<gene>
    <name evidence="2" type="ORF">TWF718_003340</name>
</gene>
<evidence type="ECO:0000256" key="1">
    <source>
        <dbReference type="SAM" id="SignalP"/>
    </source>
</evidence>
<evidence type="ECO:0000313" key="3">
    <source>
        <dbReference type="Proteomes" id="UP001313282"/>
    </source>
</evidence>
<keyword evidence="3" id="KW-1185">Reference proteome</keyword>
<proteinExistence type="predicted"/>
<evidence type="ECO:0000313" key="2">
    <source>
        <dbReference type="EMBL" id="KAK6329913.1"/>
    </source>
</evidence>
<protein>
    <submittedName>
        <fullName evidence="2">Uncharacterized protein</fullName>
    </submittedName>
</protein>